<name>A0AA41XFW2_9MICO</name>
<proteinExistence type="predicted"/>
<gene>
    <name evidence="1" type="ORF">N1028_05995</name>
</gene>
<reference evidence="1" key="1">
    <citation type="submission" date="2022-08" db="EMBL/GenBank/DDBJ databases">
        <authorList>
            <person name="Deng Y."/>
            <person name="Han X.-F."/>
            <person name="Zhang Y.-Q."/>
        </authorList>
    </citation>
    <scope>NUCLEOTIDE SEQUENCE</scope>
    <source>
        <strain evidence="1">CPCC 203407</strain>
    </source>
</reference>
<protein>
    <submittedName>
        <fullName evidence="1">Uncharacterized protein</fullName>
    </submittedName>
</protein>
<evidence type="ECO:0000313" key="1">
    <source>
        <dbReference type="EMBL" id="MCS5725444.1"/>
    </source>
</evidence>
<dbReference type="AlphaFoldDB" id="A0AA41XFW2"/>
<dbReference type="RefSeq" id="WP_259525948.1">
    <property type="nucleotide sequence ID" value="NZ_JANLCK010000003.1"/>
</dbReference>
<sequence>MPAVIAAGLLTGCTPTEYHGHDSGIDGELWRRIASFEDPLSSALYGPQDPTIKERHRIAPDLYPPPEDDPAVYLGGLDAPRWDGSGKSVTSLGLGDGGAILYDVATTASTARFSVFIASGPRSQGPTDEGRPYSGPSEVYTCYSYVVRFAAGQTPTAEKTRFAECPPPLVDELADDAVFASAEVFDG</sequence>
<keyword evidence="2" id="KW-1185">Reference proteome</keyword>
<dbReference type="Proteomes" id="UP001165587">
    <property type="component" value="Unassembled WGS sequence"/>
</dbReference>
<accession>A0AA41XFW2</accession>
<dbReference type="EMBL" id="JANLCK010000003">
    <property type="protein sequence ID" value="MCS5725444.1"/>
    <property type="molecule type" value="Genomic_DNA"/>
</dbReference>
<comment type="caution">
    <text evidence="1">The sequence shown here is derived from an EMBL/GenBank/DDBJ whole genome shotgun (WGS) entry which is preliminary data.</text>
</comment>
<evidence type="ECO:0000313" key="2">
    <source>
        <dbReference type="Proteomes" id="UP001165587"/>
    </source>
</evidence>
<organism evidence="1 2">
    <name type="scientific">Herbiconiux oxytropis</name>
    <dbReference type="NCBI Taxonomy" id="2970915"/>
    <lineage>
        <taxon>Bacteria</taxon>
        <taxon>Bacillati</taxon>
        <taxon>Actinomycetota</taxon>
        <taxon>Actinomycetes</taxon>
        <taxon>Micrococcales</taxon>
        <taxon>Microbacteriaceae</taxon>
        <taxon>Herbiconiux</taxon>
    </lineage>
</organism>